<gene>
    <name evidence="3" type="primary">LOC115625089</name>
</gene>
<protein>
    <submittedName>
        <fullName evidence="3">Protein NDUFAF4 homolog</fullName>
    </submittedName>
</protein>
<proteinExistence type="predicted"/>
<accession>A0A6J2TL30</accession>
<name>A0A6J2TL30_DROLE</name>
<dbReference type="InterPro" id="IPR009622">
    <property type="entry name" value="NDUFAF4"/>
</dbReference>
<dbReference type="PANTHER" id="PTHR13338">
    <property type="entry name" value="UPF0240 PROTEIN"/>
    <property type="match status" value="1"/>
</dbReference>
<evidence type="ECO:0000313" key="2">
    <source>
        <dbReference type="Proteomes" id="UP000504634"/>
    </source>
</evidence>
<dbReference type="Pfam" id="PF06784">
    <property type="entry name" value="UPF0240"/>
    <property type="match status" value="1"/>
</dbReference>
<sequence>MGKVMSMVARKANRFNAENRAHRVIEREKPTPAPKYESNLRDMERTLELDPKFVDKLNKKDSVLDNRLKDVYVTSEDRYIQRVLDRQAAEAVKEERPLPLERKAPNDFEYGYQEPVRVTPGRCTLRQALEFINNHQLDAETWTAKKIADEYKLKQGHVEDILQHFKTFSVYIPDQKYKDTLLTQAKQMVLKERPSSPPEGST</sequence>
<feature type="compositionally biased region" description="Basic and acidic residues" evidence="1">
    <location>
        <begin position="19"/>
        <end position="30"/>
    </location>
</feature>
<dbReference type="AlphaFoldDB" id="A0A6J2TL30"/>
<keyword evidence="2" id="KW-1185">Reference proteome</keyword>
<dbReference type="RefSeq" id="XP_030375848.1">
    <property type="nucleotide sequence ID" value="XM_030519988.1"/>
</dbReference>
<dbReference type="GO" id="GO:0032981">
    <property type="term" value="P:mitochondrial respiratory chain complex I assembly"/>
    <property type="evidence" value="ECO:0007669"/>
    <property type="project" value="InterPro"/>
</dbReference>
<evidence type="ECO:0000256" key="1">
    <source>
        <dbReference type="SAM" id="MobiDB-lite"/>
    </source>
</evidence>
<dbReference type="GO" id="GO:0005739">
    <property type="term" value="C:mitochondrion"/>
    <property type="evidence" value="ECO:0007669"/>
    <property type="project" value="TreeGrafter"/>
</dbReference>
<evidence type="ECO:0000313" key="3">
    <source>
        <dbReference type="RefSeq" id="XP_030375848.1"/>
    </source>
</evidence>
<dbReference type="PANTHER" id="PTHR13338:SF4">
    <property type="entry name" value="NADH DEHYDROGENASE [UBIQUINONE] 1 ALPHA SUBCOMPLEX ASSEMBLY FACTOR 4"/>
    <property type="match status" value="1"/>
</dbReference>
<dbReference type="GeneID" id="115625089"/>
<feature type="region of interest" description="Disordered" evidence="1">
    <location>
        <begin position="19"/>
        <end position="41"/>
    </location>
</feature>
<dbReference type="OrthoDB" id="2434756at2759"/>
<organism evidence="2 3">
    <name type="scientific">Drosophila lebanonensis</name>
    <name type="common">Fruit fly</name>
    <name type="synonym">Scaptodrosophila lebanonensis</name>
    <dbReference type="NCBI Taxonomy" id="7225"/>
    <lineage>
        <taxon>Eukaryota</taxon>
        <taxon>Metazoa</taxon>
        <taxon>Ecdysozoa</taxon>
        <taxon>Arthropoda</taxon>
        <taxon>Hexapoda</taxon>
        <taxon>Insecta</taxon>
        <taxon>Pterygota</taxon>
        <taxon>Neoptera</taxon>
        <taxon>Endopterygota</taxon>
        <taxon>Diptera</taxon>
        <taxon>Brachycera</taxon>
        <taxon>Muscomorpha</taxon>
        <taxon>Ephydroidea</taxon>
        <taxon>Drosophilidae</taxon>
        <taxon>Scaptodrosophila</taxon>
    </lineage>
</organism>
<dbReference type="Proteomes" id="UP000504634">
    <property type="component" value="Unplaced"/>
</dbReference>
<reference evidence="3" key="1">
    <citation type="submission" date="2025-08" db="UniProtKB">
        <authorList>
            <consortium name="RefSeq"/>
        </authorList>
    </citation>
    <scope>IDENTIFICATION</scope>
    <source>
        <strain evidence="3">11010-0011.00</strain>
        <tissue evidence="3">Whole body</tissue>
    </source>
</reference>